<feature type="binding site" evidence="12">
    <location>
        <position position="160"/>
    </location>
    <ligand>
        <name>Fe cation</name>
        <dbReference type="ChEBI" id="CHEBI:24875"/>
        <label>2</label>
    </ligand>
</feature>
<evidence type="ECO:0000256" key="6">
    <source>
        <dbReference type="ARBA" id="ARBA00022832"/>
    </source>
</evidence>
<evidence type="ECO:0000256" key="11">
    <source>
        <dbReference type="ARBA" id="ARBA00023160"/>
    </source>
</evidence>
<keyword evidence="5 12" id="KW-0479">Metal-binding</keyword>
<keyword evidence="7" id="KW-0809">Transit peptide</keyword>
<evidence type="ECO:0000256" key="12">
    <source>
        <dbReference type="PIRSR" id="PIRSR000346-1"/>
    </source>
</evidence>
<dbReference type="GO" id="GO:0006633">
    <property type="term" value="P:fatty acid biosynthetic process"/>
    <property type="evidence" value="ECO:0007669"/>
    <property type="project" value="UniProtKB-KW"/>
</dbReference>
<comment type="cofactor">
    <cofactor evidence="12">
        <name>Fe cation</name>
        <dbReference type="ChEBI" id="CHEBI:24875"/>
    </cofactor>
    <text evidence="12">Binds 2 iron ions per subunit.</text>
</comment>
<protein>
    <submittedName>
        <fullName evidence="13">Stearoyl-[acyl-carrier-protein] 9-desaturase, chloroplastic</fullName>
    </submittedName>
</protein>
<dbReference type="InterPro" id="IPR005067">
    <property type="entry name" value="Fatty_acid_desaturase-2"/>
</dbReference>
<dbReference type="GO" id="GO:0045300">
    <property type="term" value="F:stearoyl-[ACP] desaturase activity"/>
    <property type="evidence" value="ECO:0007669"/>
    <property type="project" value="InterPro"/>
</dbReference>
<keyword evidence="6" id="KW-0276">Fatty acid metabolism</keyword>
<dbReference type="InterPro" id="IPR009078">
    <property type="entry name" value="Ferritin-like_SF"/>
</dbReference>
<evidence type="ECO:0000256" key="2">
    <source>
        <dbReference type="ARBA" id="ARBA00008749"/>
    </source>
</evidence>
<evidence type="ECO:0000256" key="4">
    <source>
        <dbReference type="ARBA" id="ARBA00022516"/>
    </source>
</evidence>
<feature type="binding site" evidence="12">
    <location>
        <position position="122"/>
    </location>
    <ligand>
        <name>Fe cation</name>
        <dbReference type="ChEBI" id="CHEBI:24875"/>
        <label>1</label>
    </ligand>
</feature>
<keyword evidence="9 12" id="KW-0408">Iron</keyword>
<evidence type="ECO:0000313" key="13">
    <source>
        <dbReference type="EMBL" id="RVW60544.1"/>
    </source>
</evidence>
<dbReference type="Gene3D" id="1.10.620.20">
    <property type="entry name" value="Ribonucleotide Reductase, subunit A"/>
    <property type="match status" value="1"/>
</dbReference>
<organism evidence="13 14">
    <name type="scientific">Vitis vinifera</name>
    <name type="common">Grape</name>
    <dbReference type="NCBI Taxonomy" id="29760"/>
    <lineage>
        <taxon>Eukaryota</taxon>
        <taxon>Viridiplantae</taxon>
        <taxon>Streptophyta</taxon>
        <taxon>Embryophyta</taxon>
        <taxon>Tracheophyta</taxon>
        <taxon>Spermatophyta</taxon>
        <taxon>Magnoliopsida</taxon>
        <taxon>eudicotyledons</taxon>
        <taxon>Gunneridae</taxon>
        <taxon>Pentapetalae</taxon>
        <taxon>rosids</taxon>
        <taxon>Vitales</taxon>
        <taxon>Vitaceae</taxon>
        <taxon>Viteae</taxon>
        <taxon>Vitis</taxon>
    </lineage>
</organism>
<dbReference type="EMBL" id="QGNW01000852">
    <property type="protein sequence ID" value="RVW60544.1"/>
    <property type="molecule type" value="Genomic_DNA"/>
</dbReference>
<comment type="cofactor">
    <cofactor evidence="1">
        <name>Fe(2+)</name>
        <dbReference type="ChEBI" id="CHEBI:29033"/>
    </cofactor>
</comment>
<evidence type="ECO:0000256" key="3">
    <source>
        <dbReference type="ARBA" id="ARBA00011738"/>
    </source>
</evidence>
<comment type="subunit">
    <text evidence="3">Homodimer.</text>
</comment>
<keyword evidence="10" id="KW-0443">Lipid metabolism</keyword>
<reference evidence="13 14" key="1">
    <citation type="journal article" date="2018" name="PLoS Genet.">
        <title>Population sequencing reveals clonal diversity and ancestral inbreeding in the grapevine cultivar Chardonnay.</title>
        <authorList>
            <person name="Roach M.J."/>
            <person name="Johnson D.L."/>
            <person name="Bohlmann J."/>
            <person name="van Vuuren H.J."/>
            <person name="Jones S.J."/>
            <person name="Pretorius I.S."/>
            <person name="Schmidt S.A."/>
            <person name="Borneman A.R."/>
        </authorList>
    </citation>
    <scope>NUCLEOTIDE SEQUENCE [LARGE SCALE GENOMIC DNA]</scope>
    <source>
        <strain evidence="14">cv. Chardonnay</strain>
        <tissue evidence="13">Leaf</tissue>
    </source>
</reference>
<evidence type="ECO:0000256" key="5">
    <source>
        <dbReference type="ARBA" id="ARBA00022723"/>
    </source>
</evidence>
<evidence type="ECO:0000256" key="1">
    <source>
        <dbReference type="ARBA" id="ARBA00001954"/>
    </source>
</evidence>
<keyword evidence="4" id="KW-0444">Lipid biosynthesis</keyword>
<keyword evidence="8" id="KW-0560">Oxidoreductase</keyword>
<dbReference type="GO" id="GO:0046872">
    <property type="term" value="F:metal ion binding"/>
    <property type="evidence" value="ECO:0007669"/>
    <property type="project" value="UniProtKB-KW"/>
</dbReference>
<comment type="similarity">
    <text evidence="2">Belongs to the fatty acid desaturase type 2 family.</text>
</comment>
<feature type="binding site" evidence="12">
    <location>
        <position position="213"/>
    </location>
    <ligand>
        <name>Fe cation</name>
        <dbReference type="ChEBI" id="CHEBI:24875"/>
        <label>2</label>
    </ligand>
</feature>
<accession>A0A438FKM6</accession>
<evidence type="ECO:0000256" key="10">
    <source>
        <dbReference type="ARBA" id="ARBA00023098"/>
    </source>
</evidence>
<dbReference type="InterPro" id="IPR012348">
    <property type="entry name" value="RNR-like"/>
</dbReference>
<evidence type="ECO:0000256" key="8">
    <source>
        <dbReference type="ARBA" id="ARBA00023002"/>
    </source>
</evidence>
<gene>
    <name evidence="13" type="primary">ACPD_2</name>
    <name evidence="13" type="ORF">CK203_061452</name>
</gene>
<dbReference type="Pfam" id="PF03405">
    <property type="entry name" value="FA_desaturase_2"/>
    <property type="match status" value="1"/>
</dbReference>
<keyword evidence="11" id="KW-0275">Fatty acid biosynthesis</keyword>
<dbReference type="AlphaFoldDB" id="A0A438FKM6"/>
<dbReference type="SUPFAM" id="SSF47240">
    <property type="entry name" value="Ferritin-like"/>
    <property type="match status" value="1"/>
</dbReference>
<dbReference type="PANTHER" id="PTHR31155:SF9">
    <property type="entry name" value="STEAROYL-[ACYL-CARRIER-PROTEIN] 9-DESATURASE 7, CHLOROPLASTIC"/>
    <property type="match status" value="1"/>
</dbReference>
<feature type="binding site" evidence="12">
    <location>
        <position position="163"/>
    </location>
    <ligand>
        <name>Fe cation</name>
        <dbReference type="ChEBI" id="CHEBI:24875"/>
        <label>1</label>
    </ligand>
</feature>
<feature type="binding site" evidence="12">
    <location>
        <position position="160"/>
    </location>
    <ligand>
        <name>Fe cation</name>
        <dbReference type="ChEBI" id="CHEBI:24875"/>
        <label>1</label>
    </ligand>
</feature>
<sequence length="236" mass="27205">MRSRGKGCKRLGEEFSCILECGHQTLWCENLKKPFSPPQEAHVQATHSMPSQKIEILKSMKNWVEQNILVHLNLVEKSWQPQGFLLDPVSDGFHEQVKELRERANELPNDYFVVLVGDMITEKTLPTYQTLLNTLDGVWDETGASLTSWAIWTRAWTVEENRHGDLLNKHLYPSGRVDMRHIEKTIQYSIGLGMGPWIENNPYLGFIYTSFRERATFISHDNTARLAKEHGDIKLA</sequence>
<dbReference type="PIRSF" id="PIRSF000346">
    <property type="entry name" value="Dlt9_acylACP_des"/>
    <property type="match status" value="1"/>
</dbReference>
<dbReference type="PANTHER" id="PTHR31155">
    <property type="entry name" value="ACYL- ACYL-CARRIER-PROTEIN DESATURASE-RELATED"/>
    <property type="match status" value="1"/>
</dbReference>
<evidence type="ECO:0000313" key="14">
    <source>
        <dbReference type="Proteomes" id="UP000288805"/>
    </source>
</evidence>
<evidence type="ECO:0000256" key="7">
    <source>
        <dbReference type="ARBA" id="ARBA00022946"/>
    </source>
</evidence>
<dbReference type="Proteomes" id="UP000288805">
    <property type="component" value="Unassembled WGS sequence"/>
</dbReference>
<evidence type="ECO:0000256" key="9">
    <source>
        <dbReference type="ARBA" id="ARBA00023004"/>
    </source>
</evidence>
<name>A0A438FKM6_VITVI</name>
<dbReference type="FunFam" id="1.10.620.20:FF:000034">
    <property type="entry name" value="Stearoyl-[acyl-carrier-protein] 9-desaturase 7 chloroplastic"/>
    <property type="match status" value="1"/>
</dbReference>
<proteinExistence type="inferred from homology"/>
<comment type="caution">
    <text evidence="13">The sequence shown here is derived from an EMBL/GenBank/DDBJ whole genome shotgun (WGS) entry which is preliminary data.</text>
</comment>